<evidence type="ECO:0000256" key="2">
    <source>
        <dbReference type="ARBA" id="ARBA00022617"/>
    </source>
</evidence>
<evidence type="ECO:0000256" key="5">
    <source>
        <dbReference type="ARBA" id="ARBA00023004"/>
    </source>
</evidence>
<evidence type="ECO:0000256" key="3">
    <source>
        <dbReference type="ARBA" id="ARBA00022723"/>
    </source>
</evidence>
<evidence type="ECO:0000256" key="1">
    <source>
        <dbReference type="ARBA" id="ARBA00022485"/>
    </source>
</evidence>
<dbReference type="PANTHER" id="PTHR32439">
    <property type="entry name" value="FERREDOXIN--NITRITE REDUCTASE, CHLOROPLASTIC"/>
    <property type="match status" value="1"/>
</dbReference>
<dbReference type="SUPFAM" id="SSF56014">
    <property type="entry name" value="Nitrite and sulphite reductase 4Fe-4S domain-like"/>
    <property type="match status" value="2"/>
</dbReference>
<dbReference type="InterPro" id="IPR012798">
    <property type="entry name" value="Cbl_synth_CobG-like"/>
</dbReference>
<reference evidence="8 9" key="1">
    <citation type="submission" date="2019-03" db="EMBL/GenBank/DDBJ databases">
        <title>Roseomonas sp. a novel Roseomonas species isolated from Sea whip Gorgonian.</title>
        <authorList>
            <person name="Li F."/>
            <person name="Pan X."/>
            <person name="Huang S."/>
            <person name="Li Z."/>
            <person name="Meng B."/>
        </authorList>
    </citation>
    <scope>NUCLEOTIDE SEQUENCE [LARGE SCALE GENOMIC DNA]</scope>
    <source>
        <strain evidence="8 9">M0104</strain>
    </source>
</reference>
<dbReference type="RefSeq" id="WP_160937281.1">
    <property type="nucleotide sequence ID" value="NZ_SNVJ01000009.1"/>
</dbReference>
<organism evidence="8 9">
    <name type="scientific">Teichococcus coralli</name>
    <dbReference type="NCBI Taxonomy" id="2545983"/>
    <lineage>
        <taxon>Bacteria</taxon>
        <taxon>Pseudomonadati</taxon>
        <taxon>Pseudomonadota</taxon>
        <taxon>Alphaproteobacteria</taxon>
        <taxon>Acetobacterales</taxon>
        <taxon>Roseomonadaceae</taxon>
        <taxon>Roseomonas</taxon>
    </lineage>
</organism>
<accession>A0A845BFZ5</accession>
<dbReference type="PANTHER" id="PTHR32439:SF9">
    <property type="entry name" value="BLR3264 PROTEIN"/>
    <property type="match status" value="1"/>
</dbReference>
<keyword evidence="6" id="KW-0411">Iron-sulfur</keyword>
<evidence type="ECO:0000256" key="4">
    <source>
        <dbReference type="ARBA" id="ARBA00023002"/>
    </source>
</evidence>
<feature type="domain" description="Nitrite/Sulfite reductase ferredoxin-like" evidence="7">
    <location>
        <begin position="13"/>
        <end position="77"/>
    </location>
</feature>
<protein>
    <submittedName>
        <fullName evidence="8">Precorrin-3B synthase</fullName>
        <ecNumber evidence="8">1.14.13.83</ecNumber>
    </submittedName>
</protein>
<dbReference type="InterPro" id="IPR045854">
    <property type="entry name" value="NO2/SO3_Rdtase_4Fe4S_sf"/>
</dbReference>
<keyword evidence="9" id="KW-1185">Reference proteome</keyword>
<dbReference type="GO" id="GO:0043818">
    <property type="term" value="F:precorrin-3B synthase activity"/>
    <property type="evidence" value="ECO:0007669"/>
    <property type="project" value="UniProtKB-EC"/>
</dbReference>
<dbReference type="SUPFAM" id="SSF55124">
    <property type="entry name" value="Nitrite/Sulfite reductase N-terminal domain-like"/>
    <property type="match status" value="2"/>
</dbReference>
<keyword evidence="2" id="KW-0349">Heme</keyword>
<keyword evidence="5" id="KW-0408">Iron</keyword>
<evidence type="ECO:0000313" key="9">
    <source>
        <dbReference type="Proteomes" id="UP000460715"/>
    </source>
</evidence>
<keyword evidence="1" id="KW-0004">4Fe-4S</keyword>
<sequence length="397" mass="40225">MTVRGWCPTLFEPMASGDGLLLRVKPRAARLTATQARALAEAAARYGNGWLDLTHRANLQVRGLRPETVAPFTEAMLDAGLADPDPGVERRRSIVAPPLLGADSAIPASAADWLAALEALLADQTLAALPSKFGLVLDGGGALPLHGVEADLILRLGASGAALHLPGADLHAPGATPAAVAALLRAFLAIPGARRMRDSVRRAGAPALFAAAGLRAEPASAPGPAPQPIGCHRLGVHAALGLGIPFGALPAVTLGHLAHLAERHGDGTLRLTPWRALLLPGLADPAPVLAAATGLIADPADPRLRLRACPGTQGCASGLADTRADAATLLGMGAVPRMGLLHLSGCAKGCAHPAPAAVTLVAEAEGRYALIRHGRAGDPPARAGLTLAEAAAELEEP</sequence>
<evidence type="ECO:0000256" key="6">
    <source>
        <dbReference type="ARBA" id="ARBA00023014"/>
    </source>
</evidence>
<dbReference type="EMBL" id="SNVJ01000009">
    <property type="protein sequence ID" value="MXP64152.1"/>
    <property type="molecule type" value="Genomic_DNA"/>
</dbReference>
<dbReference type="GO" id="GO:0046872">
    <property type="term" value="F:metal ion binding"/>
    <property type="evidence" value="ECO:0007669"/>
    <property type="project" value="UniProtKB-KW"/>
</dbReference>
<dbReference type="AlphaFoldDB" id="A0A845BFZ5"/>
<dbReference type="Pfam" id="PF03460">
    <property type="entry name" value="NIR_SIR_ferr"/>
    <property type="match status" value="2"/>
</dbReference>
<name>A0A845BFZ5_9PROT</name>
<evidence type="ECO:0000313" key="8">
    <source>
        <dbReference type="EMBL" id="MXP64152.1"/>
    </source>
</evidence>
<dbReference type="GO" id="GO:0051539">
    <property type="term" value="F:4 iron, 4 sulfur cluster binding"/>
    <property type="evidence" value="ECO:0007669"/>
    <property type="project" value="UniProtKB-KW"/>
</dbReference>
<dbReference type="Proteomes" id="UP000460715">
    <property type="component" value="Unassembled WGS sequence"/>
</dbReference>
<dbReference type="InterPro" id="IPR036136">
    <property type="entry name" value="Nit/Sulf_reduc_fer-like_dom_sf"/>
</dbReference>
<dbReference type="OrthoDB" id="7459360at2"/>
<dbReference type="EC" id="1.14.13.83" evidence="8"/>
<dbReference type="InterPro" id="IPR005117">
    <property type="entry name" value="NiRdtase/SiRdtase_haem-b_fer"/>
</dbReference>
<gene>
    <name evidence="8" type="primary">cobG</name>
    <name evidence="8" type="ORF">E0493_12435</name>
</gene>
<proteinExistence type="predicted"/>
<dbReference type="InterPro" id="IPR051329">
    <property type="entry name" value="NIR_SIR_4Fe-4S"/>
</dbReference>
<dbReference type="NCBIfam" id="TIGR02435">
    <property type="entry name" value="CobG"/>
    <property type="match status" value="1"/>
</dbReference>
<evidence type="ECO:0000259" key="7">
    <source>
        <dbReference type="Pfam" id="PF03460"/>
    </source>
</evidence>
<dbReference type="Gene3D" id="3.30.413.10">
    <property type="entry name" value="Sulfite Reductase Hemoprotein, domain 1"/>
    <property type="match status" value="2"/>
</dbReference>
<keyword evidence="3" id="KW-0479">Metal-binding</keyword>
<dbReference type="Gene3D" id="3.90.480.10">
    <property type="entry name" value="Sulfite Reductase Hemoprotein,Domain 2"/>
    <property type="match status" value="1"/>
</dbReference>
<comment type="caution">
    <text evidence="8">The sequence shown here is derived from an EMBL/GenBank/DDBJ whole genome shotgun (WGS) entry which is preliminary data.</text>
</comment>
<feature type="domain" description="Nitrite/Sulfite reductase ferredoxin-like" evidence="7">
    <location>
        <begin position="239"/>
        <end position="283"/>
    </location>
</feature>
<keyword evidence="4 8" id="KW-0560">Oxidoreductase</keyword>